<dbReference type="InterPro" id="IPR032675">
    <property type="entry name" value="LRR_dom_sf"/>
</dbReference>
<organism evidence="1 2">
    <name type="scientific">Paratrimastix pyriformis</name>
    <dbReference type="NCBI Taxonomy" id="342808"/>
    <lineage>
        <taxon>Eukaryota</taxon>
        <taxon>Metamonada</taxon>
        <taxon>Preaxostyla</taxon>
        <taxon>Paratrimastigidae</taxon>
        <taxon>Paratrimastix</taxon>
    </lineage>
</organism>
<sequence>MEKISLIQEPGPKIQPPPVAAVDLVDVMPLLLRLSPELFSTMVEHSASPLLTYMQLLSLCRATRTAVRGTPRELSFCFDDDDDGVGLLVAEVTVPTPDALAALVGPCKGLVKLTLPGGDGALLPLGRLPEEAVCAPWVSEAFVGHDRLAVLEVPSVTSLLLLPAIVGHLPGLVELRIGGPDSHTAMTRGIPSVPRVRRDAPDSLSSAFLALLEALGQSCPSLRVLHQTAMRLNVTDTDDDNYVLPNMGQLTDIHLLLGGPGDVPVIPEFIAQLTSVRRLTLDWCENSYLRPVAPRLTHLRLVGPVFASGRGLAEVGLCQLESIQMNPGRAETLSKLVSANRNTLRSVILHFDEVAIVSPLNDLPHLTDLTLLFASPLATPPPHILDAIFAHLTPVLLDRLEHLAVHLHCNGCLPTGPTIRLASRRLRTLCLGLRGLQLSETTLELACPCLEALVLPEPSEEDCHGPESGCPPSPEAQLEALVNLKPIGSDVKTTFGGLVLDCPQLRSLEGLPGPSCKHLAATAMPHLARVRGIRSLNKLALPLLTPLLDAAPRLRDLSPMVDVTKEPALLARLLASSNG</sequence>
<reference evidence="1" key="1">
    <citation type="journal article" date="2022" name="bioRxiv">
        <title>Genomics of Preaxostyla Flagellates Illuminates Evolutionary Transitions and the Path Towards Mitochondrial Loss.</title>
        <authorList>
            <person name="Novak L.V.F."/>
            <person name="Treitli S.C."/>
            <person name="Pyrih J."/>
            <person name="Halakuc P."/>
            <person name="Pipaliya S.V."/>
            <person name="Vacek V."/>
            <person name="Brzon O."/>
            <person name="Soukal P."/>
            <person name="Eme L."/>
            <person name="Dacks J.B."/>
            <person name="Karnkowska A."/>
            <person name="Elias M."/>
            <person name="Hampl V."/>
        </authorList>
    </citation>
    <scope>NUCLEOTIDE SEQUENCE</scope>
    <source>
        <strain evidence="1">RCP-MX</strain>
    </source>
</reference>
<dbReference type="Proteomes" id="UP001141327">
    <property type="component" value="Unassembled WGS sequence"/>
</dbReference>
<accession>A0ABQ8UPA0</accession>
<proteinExistence type="predicted"/>
<keyword evidence="2" id="KW-1185">Reference proteome</keyword>
<dbReference type="Gene3D" id="3.80.10.10">
    <property type="entry name" value="Ribonuclease Inhibitor"/>
    <property type="match status" value="1"/>
</dbReference>
<protein>
    <submittedName>
        <fullName evidence="1">Uncharacterized protein</fullName>
    </submittedName>
</protein>
<comment type="caution">
    <text evidence="1">The sequence shown here is derived from an EMBL/GenBank/DDBJ whole genome shotgun (WGS) entry which is preliminary data.</text>
</comment>
<dbReference type="SUPFAM" id="SSF52047">
    <property type="entry name" value="RNI-like"/>
    <property type="match status" value="1"/>
</dbReference>
<evidence type="ECO:0000313" key="2">
    <source>
        <dbReference type="Proteomes" id="UP001141327"/>
    </source>
</evidence>
<gene>
    <name evidence="1" type="ORF">PAPYR_4631</name>
</gene>
<name>A0ABQ8UPA0_9EUKA</name>
<dbReference type="EMBL" id="JAPMOS010000020">
    <property type="protein sequence ID" value="KAJ4459335.1"/>
    <property type="molecule type" value="Genomic_DNA"/>
</dbReference>
<evidence type="ECO:0000313" key="1">
    <source>
        <dbReference type="EMBL" id="KAJ4459335.1"/>
    </source>
</evidence>